<dbReference type="RefSeq" id="XP_038805180.1">
    <property type="nucleotide sequence ID" value="XM_038958520.1"/>
</dbReference>
<evidence type="ECO:0000313" key="1">
    <source>
        <dbReference type="EMBL" id="KAF7916043.1"/>
    </source>
</evidence>
<comment type="caution">
    <text evidence="1">The sequence shown here is derived from an EMBL/GenBank/DDBJ whole genome shotgun (WGS) entry which is preliminary data.</text>
</comment>
<evidence type="ECO:0000313" key="2">
    <source>
        <dbReference type="Proteomes" id="UP000783213"/>
    </source>
</evidence>
<organism evidence="1 2">
    <name type="scientific">Botrytis deweyae</name>
    <dbReference type="NCBI Taxonomy" id="2478750"/>
    <lineage>
        <taxon>Eukaryota</taxon>
        <taxon>Fungi</taxon>
        <taxon>Dikarya</taxon>
        <taxon>Ascomycota</taxon>
        <taxon>Pezizomycotina</taxon>
        <taxon>Leotiomycetes</taxon>
        <taxon>Helotiales</taxon>
        <taxon>Sclerotiniaceae</taxon>
        <taxon>Botrytis</taxon>
    </lineage>
</organism>
<dbReference type="EMBL" id="RCSX01000041">
    <property type="protein sequence ID" value="KAF7916043.1"/>
    <property type="molecule type" value="Genomic_DNA"/>
</dbReference>
<reference evidence="1 2" key="1">
    <citation type="journal article" date="2020" name="Genome Biol. Evol.">
        <title>Comparative genomics of Sclerotiniaceae.</title>
        <authorList>
            <person name="Valero Jimenez C.A."/>
            <person name="Steentjes M."/>
            <person name="Scholten O.E."/>
            <person name="Van Kan J.A.L."/>
        </authorList>
    </citation>
    <scope>NUCLEOTIDE SEQUENCE [LARGE SCALE GENOMIC DNA]</scope>
    <source>
        <strain evidence="1 2">B1</strain>
    </source>
</reference>
<dbReference type="GeneID" id="62237669"/>
<sequence>MALLAGNTFLEESTWVPTTLPTIIDFEANLGYSPNCYYLSQSSLDRKPLTQVYLAFPAIAKRQHMP</sequence>
<dbReference type="Proteomes" id="UP000783213">
    <property type="component" value="Unassembled WGS sequence"/>
</dbReference>
<name>A0ABQ7I7I6_9HELO</name>
<keyword evidence="2" id="KW-1185">Reference proteome</keyword>
<protein>
    <submittedName>
        <fullName evidence="1">Uncharacterized protein</fullName>
    </submittedName>
</protein>
<proteinExistence type="predicted"/>
<gene>
    <name evidence="1" type="ORF">EAE98_010898</name>
</gene>
<accession>A0ABQ7I7I6</accession>